<accession>A0A3B0RKD1</accession>
<feature type="transmembrane region" description="Helical" evidence="1">
    <location>
        <begin position="133"/>
        <end position="152"/>
    </location>
</feature>
<dbReference type="InterPro" id="IPR046157">
    <property type="entry name" value="DUF6159"/>
</dbReference>
<keyword evidence="1" id="KW-0812">Transmembrane</keyword>
<organism evidence="2">
    <name type="scientific">hydrothermal vent metagenome</name>
    <dbReference type="NCBI Taxonomy" id="652676"/>
    <lineage>
        <taxon>unclassified sequences</taxon>
        <taxon>metagenomes</taxon>
        <taxon>ecological metagenomes</taxon>
    </lineage>
</organism>
<feature type="transmembrane region" description="Helical" evidence="1">
    <location>
        <begin position="210"/>
        <end position="235"/>
    </location>
</feature>
<feature type="transmembrane region" description="Helical" evidence="1">
    <location>
        <begin position="164"/>
        <end position="189"/>
    </location>
</feature>
<evidence type="ECO:0000256" key="1">
    <source>
        <dbReference type="SAM" id="Phobius"/>
    </source>
</evidence>
<name>A0A3B0RKD1_9ZZZZ</name>
<feature type="transmembrane region" description="Helical" evidence="1">
    <location>
        <begin position="47"/>
        <end position="67"/>
    </location>
</feature>
<protein>
    <submittedName>
        <fullName evidence="2">Uncharacterized protein</fullName>
    </submittedName>
</protein>
<evidence type="ECO:0000313" key="2">
    <source>
        <dbReference type="EMBL" id="VAV92202.1"/>
    </source>
</evidence>
<dbReference type="EMBL" id="UOEK01000022">
    <property type="protein sequence ID" value="VAV92202.1"/>
    <property type="molecule type" value="Genomic_DNA"/>
</dbReference>
<feature type="transmembrane region" description="Helical" evidence="1">
    <location>
        <begin position="87"/>
        <end position="112"/>
    </location>
</feature>
<reference evidence="2" key="1">
    <citation type="submission" date="2018-06" db="EMBL/GenBank/DDBJ databases">
        <authorList>
            <person name="Zhirakovskaya E."/>
        </authorList>
    </citation>
    <scope>NUCLEOTIDE SEQUENCE</scope>
</reference>
<dbReference type="AlphaFoldDB" id="A0A3B0RKD1"/>
<feature type="transmembrane region" description="Helical" evidence="1">
    <location>
        <begin position="241"/>
        <end position="268"/>
    </location>
</feature>
<sequence length="297" mass="31720">MTTHRVEYVAELRDVTFITYTQPMSRIANSIELAKTSWSVLKADKELLVLPVISAVASLLTIATFIIPLYTSGAISTETDNVGVATYVILFVLYVVLAFITVFFNAALVFAANERLEGGDPTIKSALAGARGSIGLIFQWAVVSATVSIILRSLEERAGVLGRLVIGFIGMAWAVVTYLVLPLLVLEGYSVKDALTESASLFKRTWGENLSAQIGFGILGFVASIPGFALIALGIFTGSGITIAVFVTLGIVWLALVAVVMSALAVVFQTALYRYARDGSAPGAFDTNVMNTAFMVR</sequence>
<gene>
    <name evidence="2" type="ORF">MNBD_ACTINO02-2253</name>
</gene>
<keyword evidence="1" id="KW-0472">Membrane</keyword>
<dbReference type="Pfam" id="PF19656">
    <property type="entry name" value="DUF6159"/>
    <property type="match status" value="1"/>
</dbReference>
<keyword evidence="1" id="KW-1133">Transmembrane helix</keyword>
<proteinExistence type="predicted"/>